<keyword evidence="7 8" id="KW-0472">Membrane</keyword>
<dbReference type="EMBL" id="LRDB01000001">
    <property type="protein sequence ID" value="KYG83449.1"/>
    <property type="molecule type" value="Genomic_DNA"/>
</dbReference>
<feature type="domain" description="Pycsar effector protein" evidence="10">
    <location>
        <begin position="232"/>
        <end position="391"/>
    </location>
</feature>
<keyword evidence="4" id="KW-0547">Nucleotide-binding</keyword>
<dbReference type="GO" id="GO:0051607">
    <property type="term" value="P:defense response to virus"/>
    <property type="evidence" value="ECO:0007669"/>
    <property type="project" value="UniProtKB-KW"/>
</dbReference>
<evidence type="ECO:0000256" key="8">
    <source>
        <dbReference type="SAM" id="Phobius"/>
    </source>
</evidence>
<feature type="transmembrane region" description="Helical" evidence="8">
    <location>
        <begin position="280"/>
        <end position="300"/>
    </location>
</feature>
<dbReference type="CDD" id="cd00077">
    <property type="entry name" value="HDc"/>
    <property type="match status" value="1"/>
</dbReference>
<keyword evidence="5 8" id="KW-1133">Transmembrane helix</keyword>
<dbReference type="Proteomes" id="UP000075615">
    <property type="component" value="Unassembled WGS sequence"/>
</dbReference>
<evidence type="ECO:0000313" key="12">
    <source>
        <dbReference type="Proteomes" id="UP000075615"/>
    </source>
</evidence>
<evidence type="ECO:0000256" key="1">
    <source>
        <dbReference type="ARBA" id="ARBA00004236"/>
    </source>
</evidence>
<dbReference type="Pfam" id="PF01966">
    <property type="entry name" value="HD"/>
    <property type="match status" value="1"/>
</dbReference>
<comment type="caution">
    <text evidence="11">The sequence shown here is derived from an EMBL/GenBank/DDBJ whole genome shotgun (WGS) entry which is preliminary data.</text>
</comment>
<dbReference type="SUPFAM" id="SSF109604">
    <property type="entry name" value="HD-domain/PDEase-like"/>
    <property type="match status" value="1"/>
</dbReference>
<evidence type="ECO:0000256" key="6">
    <source>
        <dbReference type="ARBA" id="ARBA00023118"/>
    </source>
</evidence>
<dbReference type="GO" id="GO:0005886">
    <property type="term" value="C:plasma membrane"/>
    <property type="evidence" value="ECO:0007669"/>
    <property type="project" value="UniProtKB-SubCell"/>
</dbReference>
<protein>
    <submittedName>
        <fullName evidence="11">HD family phosphohydrolase</fullName>
    </submittedName>
</protein>
<dbReference type="OrthoDB" id="5728337at2"/>
<accession>A0A150XXF3</accession>
<dbReference type="RefSeq" id="WP_068410283.1">
    <property type="nucleotide sequence ID" value="NZ_LRDB01000001.1"/>
</dbReference>
<feature type="domain" description="HD" evidence="9">
    <location>
        <begin position="32"/>
        <end position="127"/>
    </location>
</feature>
<keyword evidence="3 8" id="KW-0812">Transmembrane</keyword>
<evidence type="ECO:0000256" key="5">
    <source>
        <dbReference type="ARBA" id="ARBA00022989"/>
    </source>
</evidence>
<proteinExistence type="predicted"/>
<sequence length="408" mass="47233">MNDQNSILEKVAQYAEEVLQNEIPSDFVYHDLYHTTRVVKATKMIGKESGLSEQELEVVTIAAWFHDLGYRSGCMKHEKASAKLAREFLVKEGYSEEKIKKVEGCIMATQMPQAPKNLLEEVLCDADLHHLACTDYSMMAEKMHMEVEKIKGHEIKMKDWNTMNFNFFKDHEYFTDYAKQHLEPIKKENLKSIKKKNKGAGKDEKYIRKLEEKIEKLESKIVLKPDRGIETMFRTTSKNHLELSAMADNKANIMISVNTIILSVVVSVLLRKIYEYPNLIIPTIMLIVVCLFTIVLAILATRPNISSGVFTDEDVLNKKTNLLFFGNFHKMKLDRYQWGMREMMKDSDYLYGSLTKDIYFLGVVLGKKYRLLRIAYTTFMIGFVLSILAFLCAMLFFPPQDTASFYTF</sequence>
<keyword evidence="2" id="KW-1003">Cell membrane</keyword>
<evidence type="ECO:0000259" key="10">
    <source>
        <dbReference type="Pfam" id="PF18967"/>
    </source>
</evidence>
<evidence type="ECO:0000256" key="3">
    <source>
        <dbReference type="ARBA" id="ARBA00022692"/>
    </source>
</evidence>
<evidence type="ECO:0000259" key="9">
    <source>
        <dbReference type="Pfam" id="PF01966"/>
    </source>
</evidence>
<dbReference type="GO" id="GO:0000166">
    <property type="term" value="F:nucleotide binding"/>
    <property type="evidence" value="ECO:0007669"/>
    <property type="project" value="UniProtKB-KW"/>
</dbReference>
<feature type="transmembrane region" description="Helical" evidence="8">
    <location>
        <begin position="374"/>
        <end position="397"/>
    </location>
</feature>
<dbReference type="Gene3D" id="1.10.3210.10">
    <property type="entry name" value="Hypothetical protein af1432"/>
    <property type="match status" value="1"/>
</dbReference>
<organism evidence="11 12">
    <name type="scientific">Roseivirga echinicomitans</name>
    <dbReference type="NCBI Taxonomy" id="296218"/>
    <lineage>
        <taxon>Bacteria</taxon>
        <taxon>Pseudomonadati</taxon>
        <taxon>Bacteroidota</taxon>
        <taxon>Cytophagia</taxon>
        <taxon>Cytophagales</taxon>
        <taxon>Roseivirgaceae</taxon>
        <taxon>Roseivirga</taxon>
    </lineage>
</organism>
<evidence type="ECO:0000256" key="4">
    <source>
        <dbReference type="ARBA" id="ARBA00022741"/>
    </source>
</evidence>
<dbReference type="STRING" id="296218.AWN68_01200"/>
<feature type="transmembrane region" description="Helical" evidence="8">
    <location>
        <begin position="253"/>
        <end position="274"/>
    </location>
</feature>
<evidence type="ECO:0000256" key="2">
    <source>
        <dbReference type="ARBA" id="ARBA00022475"/>
    </source>
</evidence>
<dbReference type="GO" id="GO:0016787">
    <property type="term" value="F:hydrolase activity"/>
    <property type="evidence" value="ECO:0007669"/>
    <property type="project" value="UniProtKB-KW"/>
</dbReference>
<evidence type="ECO:0000313" key="11">
    <source>
        <dbReference type="EMBL" id="KYG83449.1"/>
    </source>
</evidence>
<comment type="subcellular location">
    <subcellularLocation>
        <location evidence="1">Cell membrane</location>
    </subcellularLocation>
</comment>
<gene>
    <name evidence="11" type="ORF">AWN68_01200</name>
</gene>
<dbReference type="Pfam" id="PF18967">
    <property type="entry name" value="PycTM"/>
    <property type="match status" value="1"/>
</dbReference>
<dbReference type="AlphaFoldDB" id="A0A150XXF3"/>
<dbReference type="InterPro" id="IPR003607">
    <property type="entry name" value="HD/PDEase_dom"/>
</dbReference>
<keyword evidence="6" id="KW-0051">Antiviral defense</keyword>
<keyword evidence="12" id="KW-1185">Reference proteome</keyword>
<name>A0A150XXF3_9BACT</name>
<evidence type="ECO:0000256" key="7">
    <source>
        <dbReference type="ARBA" id="ARBA00023136"/>
    </source>
</evidence>
<reference evidence="11 12" key="1">
    <citation type="submission" date="2016-01" db="EMBL/GenBank/DDBJ databases">
        <title>Genome sequencing of Roseivirga echinicomitans KMM 6058.</title>
        <authorList>
            <person name="Selvaratnam C."/>
            <person name="Thevarajoo S."/>
            <person name="Goh K.M."/>
            <person name="Ee R."/>
            <person name="Chan K.-G."/>
            <person name="Chong C.S."/>
        </authorList>
    </citation>
    <scope>NUCLEOTIDE SEQUENCE [LARGE SCALE GENOMIC DNA]</scope>
    <source>
        <strain evidence="11 12">KMM 6058</strain>
    </source>
</reference>
<keyword evidence="11" id="KW-0378">Hydrolase</keyword>
<dbReference type="InterPro" id="IPR043760">
    <property type="entry name" value="PycTM_dom"/>
</dbReference>
<dbReference type="InterPro" id="IPR006674">
    <property type="entry name" value="HD_domain"/>
</dbReference>